<dbReference type="AlphaFoldDB" id="A0A1G6SCS6"/>
<evidence type="ECO:0000256" key="1">
    <source>
        <dbReference type="SAM" id="Phobius"/>
    </source>
</evidence>
<dbReference type="EMBL" id="FNAG01000001">
    <property type="protein sequence ID" value="SDD13947.1"/>
    <property type="molecule type" value="Genomic_DNA"/>
</dbReference>
<keyword evidence="3" id="KW-1185">Reference proteome</keyword>
<feature type="transmembrane region" description="Helical" evidence="1">
    <location>
        <begin position="12"/>
        <end position="31"/>
    </location>
</feature>
<reference evidence="2 3" key="1">
    <citation type="submission" date="2016-10" db="EMBL/GenBank/DDBJ databases">
        <authorList>
            <person name="de Groot N.N."/>
        </authorList>
    </citation>
    <scope>NUCLEOTIDE SEQUENCE [LARGE SCALE GENOMIC DNA]</scope>
    <source>
        <strain evidence="2 3">DSM 16957</strain>
    </source>
</reference>
<gene>
    <name evidence="2" type="ORF">SAMN04488509_101404</name>
</gene>
<dbReference type="RefSeq" id="WP_091238183.1">
    <property type="nucleotide sequence ID" value="NZ_FNAG01000001.1"/>
</dbReference>
<dbReference type="Proteomes" id="UP000199603">
    <property type="component" value="Unassembled WGS sequence"/>
</dbReference>
<accession>A0A1G6SCS6</accession>
<name>A0A1G6SCS6_9GAMM</name>
<organism evidence="2 3">
    <name type="scientific">Aquimonas voraii</name>
    <dbReference type="NCBI Taxonomy" id="265719"/>
    <lineage>
        <taxon>Bacteria</taxon>
        <taxon>Pseudomonadati</taxon>
        <taxon>Pseudomonadota</taxon>
        <taxon>Gammaproteobacteria</taxon>
        <taxon>Lysobacterales</taxon>
        <taxon>Lysobacteraceae</taxon>
        <taxon>Aquimonas</taxon>
    </lineage>
</organism>
<proteinExistence type="predicted"/>
<keyword evidence="1" id="KW-0472">Membrane</keyword>
<keyword evidence="1" id="KW-0812">Transmembrane</keyword>
<evidence type="ECO:0008006" key="4">
    <source>
        <dbReference type="Google" id="ProtNLM"/>
    </source>
</evidence>
<dbReference type="STRING" id="265719.SAMN04488509_101404"/>
<protein>
    <recommendedName>
        <fullName evidence="4">Toxin CptA</fullName>
    </recommendedName>
</protein>
<evidence type="ECO:0000313" key="2">
    <source>
        <dbReference type="EMBL" id="SDD13947.1"/>
    </source>
</evidence>
<evidence type="ECO:0000313" key="3">
    <source>
        <dbReference type="Proteomes" id="UP000199603"/>
    </source>
</evidence>
<keyword evidence="1" id="KW-1133">Transmembrane helix</keyword>
<sequence>MRSLPLELKPSPVLQAVLVVLALLGLLALWLSALPRAALALPPLLAAISLWRLRRLPRGRLLLHDSGQTEWWPAAVPGLAAPEASPAEGLGLELRGPIAVLTLRIQGRLLRWPLASDTLPGPQLRVLRLWLDRHGERAQAPSSTSTH</sequence>